<reference evidence="16 17" key="1">
    <citation type="journal article" date="2019" name="Microorganisms">
        <title>Genome Insights into the Novel Species Microvirga brassicacearum, a Rapeseed Endophyte with Biotechnological Potential.</title>
        <authorList>
            <person name="Jimenez-Gomez A."/>
            <person name="Saati-Santamaria Z."/>
            <person name="Igual J.M."/>
            <person name="Rivas R."/>
            <person name="Mateos P.F."/>
            <person name="Garcia-Fraile P."/>
        </authorList>
    </citation>
    <scope>NUCLEOTIDE SEQUENCE [LARGE SCALE GENOMIC DNA]</scope>
    <source>
        <strain evidence="16 17">CDVBN77</strain>
    </source>
</reference>
<evidence type="ECO:0000256" key="12">
    <source>
        <dbReference type="ARBA" id="ARBA00023136"/>
    </source>
</evidence>
<evidence type="ECO:0000256" key="2">
    <source>
        <dbReference type="ARBA" id="ARBA00008038"/>
    </source>
</evidence>
<dbReference type="GO" id="GO:0006935">
    <property type="term" value="P:chemotaxis"/>
    <property type="evidence" value="ECO:0007669"/>
    <property type="project" value="UniProtKB-KW"/>
</dbReference>
<gene>
    <name evidence="16" type="primary">motA</name>
    <name evidence="16" type="ORF">FEZ63_23775</name>
</gene>
<keyword evidence="11" id="KW-0406">Ion transport</keyword>
<evidence type="ECO:0000313" key="17">
    <source>
        <dbReference type="Proteomes" id="UP000325684"/>
    </source>
</evidence>
<name>A0A5N3P3M3_9HYPH</name>
<dbReference type="GO" id="GO:0005886">
    <property type="term" value="C:plasma membrane"/>
    <property type="evidence" value="ECO:0007669"/>
    <property type="project" value="UniProtKB-SubCell"/>
</dbReference>
<sequence length="293" mass="31535">MGALIGLVIAIGSLLGGFMAMGGKLGVIWQPWEYVIILGIAVGTFIIANPMVLVKDAGKACMEAIGGKVPKRADYLSILGLLYALLRELRSKPRNEVERHIDLPQESEIFTAFPSVLKDKELCLFICDYVRLIIIGNARPHEIESLMEHEIITHKKDSLKPYYAINTVAEALPALGIVAAVLGIVKAMGAIDQSPEILGGLIGAALVGTFAGIFISYALLSPLALKIKATRDSQTRVYVIVKQALIAYMNGALPQIAVEHGRKGISNEYRPSIDEVEAATTSGSRVEDVKEAA</sequence>
<dbReference type="NCBIfam" id="TIGR03818">
    <property type="entry name" value="MotA1"/>
    <property type="match status" value="1"/>
</dbReference>
<evidence type="ECO:0000256" key="10">
    <source>
        <dbReference type="ARBA" id="ARBA00022989"/>
    </source>
</evidence>
<keyword evidence="4" id="KW-1003">Cell membrane</keyword>
<comment type="caution">
    <text evidence="16">The sequence shown here is derived from an EMBL/GenBank/DDBJ whole genome shotgun (WGS) entry which is preliminary data.</text>
</comment>
<dbReference type="RefSeq" id="WP_150949741.1">
    <property type="nucleotide sequence ID" value="NZ_VCMV01000077.1"/>
</dbReference>
<keyword evidence="5" id="KW-0145">Chemotaxis</keyword>
<keyword evidence="7 13" id="KW-0812">Transmembrane</keyword>
<dbReference type="InterPro" id="IPR046786">
    <property type="entry name" value="MotA_N"/>
</dbReference>
<keyword evidence="10 13" id="KW-1133">Transmembrane helix</keyword>
<keyword evidence="16" id="KW-0966">Cell projection</keyword>
<evidence type="ECO:0000259" key="15">
    <source>
        <dbReference type="Pfam" id="PF20560"/>
    </source>
</evidence>
<dbReference type="PANTHER" id="PTHR30433">
    <property type="entry name" value="CHEMOTAXIS PROTEIN MOTA"/>
    <property type="match status" value="1"/>
</dbReference>
<keyword evidence="9" id="KW-0375">Hydrogen ion transport</keyword>
<keyword evidence="8" id="KW-0283">Flagellar rotation</keyword>
<dbReference type="PANTHER" id="PTHR30433:SF4">
    <property type="entry name" value="MOTILITY PROTEIN A"/>
    <property type="match status" value="1"/>
</dbReference>
<evidence type="ECO:0000256" key="6">
    <source>
        <dbReference type="ARBA" id="ARBA00022519"/>
    </source>
</evidence>
<dbReference type="Pfam" id="PF01618">
    <property type="entry name" value="MotA_ExbB"/>
    <property type="match status" value="1"/>
</dbReference>
<keyword evidence="6" id="KW-0997">Cell inner membrane</keyword>
<dbReference type="InterPro" id="IPR022522">
    <property type="entry name" value="Flagellar_motor_stator_MotA"/>
</dbReference>
<dbReference type="InterPro" id="IPR047055">
    <property type="entry name" value="MotA-like"/>
</dbReference>
<feature type="transmembrane region" description="Helical" evidence="13">
    <location>
        <begin position="197"/>
        <end position="220"/>
    </location>
</feature>
<dbReference type="EMBL" id="VCMV01000077">
    <property type="protein sequence ID" value="KAB0264323.1"/>
    <property type="molecule type" value="Genomic_DNA"/>
</dbReference>
<dbReference type="Proteomes" id="UP000325684">
    <property type="component" value="Unassembled WGS sequence"/>
</dbReference>
<feature type="domain" description="Motility protein A N-terminal" evidence="15">
    <location>
        <begin position="4"/>
        <end position="92"/>
    </location>
</feature>
<evidence type="ECO:0000256" key="8">
    <source>
        <dbReference type="ARBA" id="ARBA00022779"/>
    </source>
</evidence>
<evidence type="ECO:0000256" key="5">
    <source>
        <dbReference type="ARBA" id="ARBA00022500"/>
    </source>
</evidence>
<evidence type="ECO:0000256" key="11">
    <source>
        <dbReference type="ARBA" id="ARBA00023065"/>
    </source>
</evidence>
<evidence type="ECO:0000256" key="13">
    <source>
        <dbReference type="SAM" id="Phobius"/>
    </source>
</evidence>
<dbReference type="OrthoDB" id="9782603at2"/>
<dbReference type="InterPro" id="IPR002898">
    <property type="entry name" value="MotA_ExbB_proton_chnl"/>
</dbReference>
<feature type="domain" description="MotA/TolQ/ExbB proton channel" evidence="14">
    <location>
        <begin position="135"/>
        <end position="235"/>
    </location>
</feature>
<dbReference type="GO" id="GO:0071978">
    <property type="term" value="P:bacterial-type flagellum-dependent swarming motility"/>
    <property type="evidence" value="ECO:0007669"/>
    <property type="project" value="InterPro"/>
</dbReference>
<dbReference type="PROSITE" id="PS01307">
    <property type="entry name" value="MOTA"/>
    <property type="match status" value="1"/>
</dbReference>
<accession>A0A5N3P3M3</accession>
<feature type="transmembrane region" description="Helical" evidence="13">
    <location>
        <begin position="32"/>
        <end position="54"/>
    </location>
</feature>
<dbReference type="AlphaFoldDB" id="A0A5N3P3M3"/>
<keyword evidence="17" id="KW-1185">Reference proteome</keyword>
<evidence type="ECO:0000256" key="4">
    <source>
        <dbReference type="ARBA" id="ARBA00022475"/>
    </source>
</evidence>
<evidence type="ECO:0000313" key="16">
    <source>
        <dbReference type="EMBL" id="KAB0264323.1"/>
    </source>
</evidence>
<dbReference type="GO" id="GO:1902600">
    <property type="term" value="P:proton transmembrane transport"/>
    <property type="evidence" value="ECO:0007669"/>
    <property type="project" value="UniProtKB-KW"/>
</dbReference>
<protein>
    <submittedName>
        <fullName evidence="16">Flagellar motor stator protein MotA</fullName>
    </submittedName>
</protein>
<comment type="subcellular location">
    <subcellularLocation>
        <location evidence="1">Cell inner membrane</location>
        <topology evidence="1">Multi-pass membrane protein</topology>
    </subcellularLocation>
</comment>
<dbReference type="InterPro" id="IPR000540">
    <property type="entry name" value="Flag_MotA_CS"/>
</dbReference>
<feature type="transmembrane region" description="Helical" evidence="13">
    <location>
        <begin position="163"/>
        <end position="185"/>
    </location>
</feature>
<dbReference type="Pfam" id="PF20560">
    <property type="entry name" value="MotA_N"/>
    <property type="match status" value="1"/>
</dbReference>
<proteinExistence type="inferred from homology"/>
<keyword evidence="16" id="KW-0969">Cilium</keyword>
<evidence type="ECO:0000259" key="14">
    <source>
        <dbReference type="Pfam" id="PF01618"/>
    </source>
</evidence>
<keyword evidence="12 13" id="KW-0472">Membrane</keyword>
<evidence type="ECO:0000256" key="7">
    <source>
        <dbReference type="ARBA" id="ARBA00022692"/>
    </source>
</evidence>
<organism evidence="16 17">
    <name type="scientific">Microvirga brassicacearum</name>
    <dbReference type="NCBI Taxonomy" id="2580413"/>
    <lineage>
        <taxon>Bacteria</taxon>
        <taxon>Pseudomonadati</taxon>
        <taxon>Pseudomonadota</taxon>
        <taxon>Alphaproteobacteria</taxon>
        <taxon>Hyphomicrobiales</taxon>
        <taxon>Methylobacteriaceae</taxon>
        <taxon>Microvirga</taxon>
    </lineage>
</organism>
<keyword evidence="16" id="KW-0282">Flagellum</keyword>
<comment type="similarity">
    <text evidence="2">Belongs to the MotA family.</text>
</comment>
<evidence type="ECO:0000256" key="1">
    <source>
        <dbReference type="ARBA" id="ARBA00004429"/>
    </source>
</evidence>
<evidence type="ECO:0000256" key="3">
    <source>
        <dbReference type="ARBA" id="ARBA00022448"/>
    </source>
</evidence>
<evidence type="ECO:0000256" key="9">
    <source>
        <dbReference type="ARBA" id="ARBA00022781"/>
    </source>
</evidence>
<keyword evidence="3" id="KW-0813">Transport</keyword>